<gene>
    <name evidence="4" type="ordered locus">Sterm_3413</name>
</gene>
<feature type="domain" description="HTH tetR-type" evidence="3">
    <location>
        <begin position="1"/>
        <end position="61"/>
    </location>
</feature>
<dbReference type="AlphaFoldDB" id="D1AQJ2"/>
<organism evidence="4 5">
    <name type="scientific">Sebaldella termitidis (strain ATCC 33386 / NCTC 11300)</name>
    <dbReference type="NCBI Taxonomy" id="526218"/>
    <lineage>
        <taxon>Bacteria</taxon>
        <taxon>Fusobacteriati</taxon>
        <taxon>Fusobacteriota</taxon>
        <taxon>Fusobacteriia</taxon>
        <taxon>Fusobacteriales</taxon>
        <taxon>Leptotrichiaceae</taxon>
        <taxon>Sebaldella</taxon>
    </lineage>
</organism>
<keyword evidence="1 2" id="KW-0238">DNA-binding</keyword>
<dbReference type="RefSeq" id="WP_012862834.1">
    <property type="nucleotide sequence ID" value="NC_013517.1"/>
</dbReference>
<dbReference type="PROSITE" id="PS50977">
    <property type="entry name" value="HTH_TETR_2"/>
    <property type="match status" value="1"/>
</dbReference>
<keyword evidence="5" id="KW-1185">Reference proteome</keyword>
<proteinExistence type="predicted"/>
<evidence type="ECO:0000256" key="2">
    <source>
        <dbReference type="PROSITE-ProRule" id="PRU00335"/>
    </source>
</evidence>
<dbReference type="KEGG" id="str:Sterm_3413"/>
<dbReference type="PROSITE" id="PS01081">
    <property type="entry name" value="HTH_TETR_1"/>
    <property type="match status" value="1"/>
</dbReference>
<dbReference type="InterPro" id="IPR001647">
    <property type="entry name" value="HTH_TetR"/>
</dbReference>
<protein>
    <submittedName>
        <fullName evidence="4">Transcriptional regulator, TetR family</fullName>
    </submittedName>
</protein>
<reference evidence="4 5" key="2">
    <citation type="journal article" date="2010" name="Stand. Genomic Sci.">
        <title>Complete genome sequence of Sebaldella termitidis type strain (NCTC 11300).</title>
        <authorList>
            <person name="Harmon-Smith M."/>
            <person name="Celia L."/>
            <person name="Chertkov O."/>
            <person name="Lapidus A."/>
            <person name="Copeland A."/>
            <person name="Glavina Del Rio T."/>
            <person name="Nolan M."/>
            <person name="Lucas S."/>
            <person name="Tice H."/>
            <person name="Cheng J.F."/>
            <person name="Han C."/>
            <person name="Detter J.C."/>
            <person name="Bruce D."/>
            <person name="Goodwin L."/>
            <person name="Pitluck S."/>
            <person name="Pati A."/>
            <person name="Liolios K."/>
            <person name="Ivanova N."/>
            <person name="Mavromatis K."/>
            <person name="Mikhailova N."/>
            <person name="Chen A."/>
            <person name="Palaniappan K."/>
            <person name="Land M."/>
            <person name="Hauser L."/>
            <person name="Chang Y.J."/>
            <person name="Jeffries C.D."/>
            <person name="Brettin T."/>
            <person name="Goker M."/>
            <person name="Beck B."/>
            <person name="Bristow J."/>
            <person name="Eisen J.A."/>
            <person name="Markowitz V."/>
            <person name="Hugenholtz P."/>
            <person name="Kyrpides N.C."/>
            <person name="Klenk H.P."/>
            <person name="Chen F."/>
        </authorList>
    </citation>
    <scope>NUCLEOTIDE SEQUENCE [LARGE SCALE GENOMIC DNA]</scope>
    <source>
        <strain evidence="5">ATCC 33386 / NCTC 11300</strain>
    </source>
</reference>
<name>D1AQJ2_SEBTE</name>
<sequence>MDTKEKILLGMLDLIQEVGLEKASMGKLSQKIHASPGNIYFYFSGKKDLIDTLYEYCMISLAEYLDQGRLMEVDINTDAEVCKEFVLDMVKRHINFYKENPKMLHFVIKSKSSFYLSSDIKKGRFKRNKPIYYFMGLLIERKIIKSMDVDIISTFIIGVIYEFLKESIMFENIKLDDEGIDMLAEMIWSGLKYRGN</sequence>
<dbReference type="SUPFAM" id="SSF46689">
    <property type="entry name" value="Homeodomain-like"/>
    <property type="match status" value="1"/>
</dbReference>
<dbReference type="eggNOG" id="COG1309">
    <property type="taxonomic scope" value="Bacteria"/>
</dbReference>
<dbReference type="InterPro" id="IPR023772">
    <property type="entry name" value="DNA-bd_HTH_TetR-type_CS"/>
</dbReference>
<feature type="DNA-binding region" description="H-T-H motif" evidence="2">
    <location>
        <begin position="24"/>
        <end position="43"/>
    </location>
</feature>
<evidence type="ECO:0000259" key="3">
    <source>
        <dbReference type="PROSITE" id="PS50977"/>
    </source>
</evidence>
<dbReference type="EMBL" id="CP001739">
    <property type="protein sequence ID" value="ACZ10252.1"/>
    <property type="molecule type" value="Genomic_DNA"/>
</dbReference>
<evidence type="ECO:0000313" key="4">
    <source>
        <dbReference type="EMBL" id="ACZ10252.1"/>
    </source>
</evidence>
<reference evidence="5" key="1">
    <citation type="submission" date="2009-09" db="EMBL/GenBank/DDBJ databases">
        <title>The complete chromosome of Sebaldella termitidis ATCC 33386.</title>
        <authorList>
            <consortium name="US DOE Joint Genome Institute (JGI-PGF)"/>
            <person name="Lucas S."/>
            <person name="Copeland A."/>
            <person name="Lapidus A."/>
            <person name="Glavina del Rio T."/>
            <person name="Dalin E."/>
            <person name="Tice H."/>
            <person name="Bruce D."/>
            <person name="Goodwin L."/>
            <person name="Pitluck S."/>
            <person name="Kyrpides N."/>
            <person name="Mavromatis K."/>
            <person name="Ivanova N."/>
            <person name="Mikhailova N."/>
            <person name="Sims D."/>
            <person name="Meincke L."/>
            <person name="Brettin T."/>
            <person name="Detter J.C."/>
            <person name="Han C."/>
            <person name="Larimer F."/>
            <person name="Land M."/>
            <person name="Hauser L."/>
            <person name="Markowitz V."/>
            <person name="Cheng J.F."/>
            <person name="Hugenholtz P."/>
            <person name="Woyke T."/>
            <person name="Wu D."/>
            <person name="Eisen J.A."/>
        </authorList>
    </citation>
    <scope>NUCLEOTIDE SEQUENCE [LARGE SCALE GENOMIC DNA]</scope>
    <source>
        <strain evidence="5">ATCC 33386 / NCTC 11300</strain>
    </source>
</reference>
<dbReference type="GO" id="GO:0003677">
    <property type="term" value="F:DNA binding"/>
    <property type="evidence" value="ECO:0007669"/>
    <property type="project" value="UniProtKB-UniRule"/>
</dbReference>
<dbReference type="HOGENOM" id="CLU_069356_12_9_0"/>
<evidence type="ECO:0000256" key="1">
    <source>
        <dbReference type="ARBA" id="ARBA00023125"/>
    </source>
</evidence>
<evidence type="ECO:0000313" key="5">
    <source>
        <dbReference type="Proteomes" id="UP000000845"/>
    </source>
</evidence>
<dbReference type="Pfam" id="PF00440">
    <property type="entry name" value="TetR_N"/>
    <property type="match status" value="1"/>
</dbReference>
<dbReference type="InterPro" id="IPR009057">
    <property type="entry name" value="Homeodomain-like_sf"/>
</dbReference>
<dbReference type="Proteomes" id="UP000000845">
    <property type="component" value="Chromosome"/>
</dbReference>
<accession>D1AQJ2</accession>
<dbReference type="Gene3D" id="1.10.357.10">
    <property type="entry name" value="Tetracycline Repressor, domain 2"/>
    <property type="match status" value="1"/>
</dbReference>